<dbReference type="HOGENOM" id="CLU_682808_0_0_7"/>
<evidence type="ECO:0008006" key="3">
    <source>
        <dbReference type="Google" id="ProtNLM"/>
    </source>
</evidence>
<dbReference type="Gene3D" id="3.30.1660.40">
    <property type="entry name" value="FlgT, N-terminal domain"/>
    <property type="match status" value="1"/>
</dbReference>
<dbReference type="STRING" id="644282.Deba_0826"/>
<reference evidence="1 2" key="1">
    <citation type="journal article" date="2010" name="Stand. Genomic Sci.">
        <title>Complete genome sequence of Desulfarculus baarsii type strain (2st14).</title>
        <authorList>
            <person name="Sun H."/>
            <person name="Spring S."/>
            <person name="Lapidus A."/>
            <person name="Davenport K."/>
            <person name="Del Rio T.G."/>
            <person name="Tice H."/>
            <person name="Nolan M."/>
            <person name="Copeland A."/>
            <person name="Cheng J.F."/>
            <person name="Lucas S."/>
            <person name="Tapia R."/>
            <person name="Goodwin L."/>
            <person name="Pitluck S."/>
            <person name="Ivanova N."/>
            <person name="Pagani I."/>
            <person name="Mavromatis K."/>
            <person name="Ovchinnikova G."/>
            <person name="Pati A."/>
            <person name="Chen A."/>
            <person name="Palaniappan K."/>
            <person name="Hauser L."/>
            <person name="Chang Y.J."/>
            <person name="Jeffries C.D."/>
            <person name="Detter J.C."/>
            <person name="Han C."/>
            <person name="Rohde M."/>
            <person name="Brambilla E."/>
            <person name="Goker M."/>
            <person name="Woyke T."/>
            <person name="Bristow J."/>
            <person name="Eisen J.A."/>
            <person name="Markowitz V."/>
            <person name="Hugenholtz P."/>
            <person name="Kyrpides N.C."/>
            <person name="Klenk H.P."/>
            <person name="Land M."/>
        </authorList>
    </citation>
    <scope>NUCLEOTIDE SEQUENCE [LARGE SCALE GENOMIC DNA]</scope>
    <source>
        <strain evidence="2">ATCC 33931 / DSM 2075 / LMG 7858 / VKM B-1802 / 2st14</strain>
    </source>
</reference>
<dbReference type="KEGG" id="dbr:Deba_0826"/>
<sequence>MSMGLVGLAGAPAAKGRETEPMKLTPWILLIILLVATPAAWAAEGPVVAMGRAAVAGNELKARDLAVEDALRQAVGQSAAKLLDPATLRAGLQVLDQKVLAKAKQYVGSFTLEASSISDGQMLVLVSANVDARALEQALALAGIRVPTGNLGRVLVLVAEENAPGRPPVFWWSGYGQDDCAPRVVAKTLKAMGLELADCAPLRQGLPPELKALEITDEQALQLARLAGADIVLRGAARTYPLVSRPGQAETPLLDVQAIEAASGRVLAKQSAPGPKFSQTPGVEGAEQNDAALAQAVRDLVAQVVVARPMSAQDQGVLEIELSGVGSLGQLMRFEQVVSSLTSMVDSLRRQSLGGGKAVYRVEARVSASRLADEILVQNYGGFLVNVLEVAPGRLRLALLANH</sequence>
<dbReference type="Proteomes" id="UP000009047">
    <property type="component" value="Chromosome"/>
</dbReference>
<dbReference type="EMBL" id="CP002085">
    <property type="protein sequence ID" value="ADK84197.1"/>
    <property type="molecule type" value="Genomic_DNA"/>
</dbReference>
<dbReference type="InterPro" id="IPR038180">
    <property type="entry name" value="FlgT_N_sf"/>
</dbReference>
<name>E1QF61_DESB2</name>
<dbReference type="eggNOG" id="ENOG502ZAWI">
    <property type="taxonomic scope" value="Bacteria"/>
</dbReference>
<proteinExistence type="predicted"/>
<keyword evidence="2" id="KW-1185">Reference proteome</keyword>
<dbReference type="AlphaFoldDB" id="E1QF61"/>
<organism evidence="1 2">
    <name type="scientific">Desulfarculus baarsii (strain ATCC 33931 / DSM 2075 / LMG 7858 / VKM B-1802 / 2st14)</name>
    <dbReference type="NCBI Taxonomy" id="644282"/>
    <lineage>
        <taxon>Bacteria</taxon>
        <taxon>Pseudomonadati</taxon>
        <taxon>Thermodesulfobacteriota</taxon>
        <taxon>Desulfarculia</taxon>
        <taxon>Desulfarculales</taxon>
        <taxon>Desulfarculaceae</taxon>
        <taxon>Desulfarculus</taxon>
    </lineage>
</organism>
<protein>
    <recommendedName>
        <fullName evidence="3">Flagellar assembly protein T N-terminal domain-containing protein</fullName>
    </recommendedName>
</protein>
<evidence type="ECO:0000313" key="1">
    <source>
        <dbReference type="EMBL" id="ADK84197.1"/>
    </source>
</evidence>
<accession>E1QF61</accession>
<gene>
    <name evidence="1" type="ordered locus">Deba_0826</name>
</gene>
<evidence type="ECO:0000313" key="2">
    <source>
        <dbReference type="Proteomes" id="UP000009047"/>
    </source>
</evidence>